<dbReference type="InterPro" id="IPR057670">
    <property type="entry name" value="SH3_retrovirus"/>
</dbReference>
<accession>A0A834X070</accession>
<feature type="compositionally biased region" description="Basic and acidic residues" evidence="1">
    <location>
        <begin position="244"/>
        <end position="255"/>
    </location>
</feature>
<gene>
    <name evidence="5" type="ORF">G2W53_010593</name>
</gene>
<dbReference type="PANTHER" id="PTHR37610">
    <property type="entry name" value="CCHC-TYPE DOMAIN-CONTAINING PROTEIN"/>
    <property type="match status" value="1"/>
</dbReference>
<proteinExistence type="predicted"/>
<evidence type="ECO:0000256" key="1">
    <source>
        <dbReference type="SAM" id="MobiDB-lite"/>
    </source>
</evidence>
<feature type="region of interest" description="Disordered" evidence="1">
    <location>
        <begin position="228"/>
        <end position="255"/>
    </location>
</feature>
<evidence type="ECO:0000259" key="4">
    <source>
        <dbReference type="Pfam" id="PF25597"/>
    </source>
</evidence>
<evidence type="ECO:0000313" key="6">
    <source>
        <dbReference type="Proteomes" id="UP000634136"/>
    </source>
</evidence>
<evidence type="ECO:0000259" key="3">
    <source>
        <dbReference type="Pfam" id="PF22936"/>
    </source>
</evidence>
<protein>
    <recommendedName>
        <fullName evidence="7">GAG-pre-integrase domain-containing protein</fullName>
    </recommendedName>
</protein>
<sequence length="698" mass="78619">MAQESDISKNSKSDQASYALHNSDNPIMLLVTTTLDGRNYLSWIIAVKTALEAKDKIGFVDGSIEAPEDSAEHKKWKVVDSMIKSWIVNSISKEFSDTFVCCRTAKDLWDVLEERFGVSNSLRQGGDSITVYYNKLHKCWDELERIMPMPTCTCGKCTCGLKKRVAEMMASMKLLQFLMGLNPIYDVVRTEILNLDSLPTVNKVFVMVATDESQREINMAYSSSTEGASAMMARSGQSKNEGVNSKKKDSSKKDKFCDHCNMNGHTRDTCFKIHGYPEWFKELREKRGGKKQVTKMAKDTGATEIPTGQETDSAVKGDLANVVSYLLKEARRLGKTKGPASKDEQVNFANLYDFAGTSGTQNSPNNASTHWVLDTGATTHMCSNKSLMHDIKPINYHKSVYLPDKSAKTIHCTGKEQKTKHVLAKGVAVDNIYYLDLEQTPECNRIDYLRCNKVNATLELNKTNGNLGELWHVRLGHPSLQALRHVKEIAPYLSENNALPHKDKFEPRAFKCIFIGYVTGQKAYKVYDLKNKRIIVSRDIVFYEGQFPFHNPTEGKELPLPCIPFSTDSREENRNDPLELPMGANDQEEDLELDTNQDMQVNEPGDEEEQGSHIQSLTNARAGTRIRKVPTWMQDYVCIAKTKSTGSLVHVVIPRPLTNGELSPGVGKCCVDRWKAWAEFGPYDAFTWEQQHQKSQKL</sequence>
<evidence type="ECO:0000313" key="5">
    <source>
        <dbReference type="EMBL" id="KAF7835734.1"/>
    </source>
</evidence>
<comment type="caution">
    <text evidence="5">The sequence shown here is derived from an EMBL/GenBank/DDBJ whole genome shotgun (WGS) entry which is preliminary data.</text>
</comment>
<dbReference type="Proteomes" id="UP000634136">
    <property type="component" value="Unassembled WGS sequence"/>
</dbReference>
<dbReference type="InterPro" id="IPR029472">
    <property type="entry name" value="Copia-like_N"/>
</dbReference>
<dbReference type="Pfam" id="PF14244">
    <property type="entry name" value="Retrotran_gag_3"/>
    <property type="match status" value="1"/>
</dbReference>
<evidence type="ECO:0008006" key="7">
    <source>
        <dbReference type="Google" id="ProtNLM"/>
    </source>
</evidence>
<feature type="domain" description="Retrotransposon Copia-like N-terminal" evidence="2">
    <location>
        <begin position="21"/>
        <end position="68"/>
    </location>
</feature>
<evidence type="ECO:0000259" key="2">
    <source>
        <dbReference type="Pfam" id="PF14244"/>
    </source>
</evidence>
<dbReference type="PANTHER" id="PTHR37610:SF40">
    <property type="entry name" value="OS01G0909600 PROTEIN"/>
    <property type="match status" value="1"/>
</dbReference>
<reference evidence="5" key="1">
    <citation type="submission" date="2020-09" db="EMBL/GenBank/DDBJ databases">
        <title>Genome-Enabled Discovery of Anthraquinone Biosynthesis in Senna tora.</title>
        <authorList>
            <person name="Kang S.-H."/>
            <person name="Pandey R.P."/>
            <person name="Lee C.-M."/>
            <person name="Sim J.-S."/>
            <person name="Jeong J.-T."/>
            <person name="Choi B.-S."/>
            <person name="Jung M."/>
            <person name="Ginzburg D."/>
            <person name="Zhao K."/>
            <person name="Won S.Y."/>
            <person name="Oh T.-J."/>
            <person name="Yu Y."/>
            <person name="Kim N.-H."/>
            <person name="Lee O.R."/>
            <person name="Lee T.-H."/>
            <person name="Bashyal P."/>
            <person name="Kim T.-S."/>
            <person name="Lee W.-H."/>
            <person name="Kawkins C."/>
            <person name="Kim C.-K."/>
            <person name="Kim J.S."/>
            <person name="Ahn B.O."/>
            <person name="Rhee S.Y."/>
            <person name="Sohng J.K."/>
        </authorList>
    </citation>
    <scope>NUCLEOTIDE SEQUENCE</scope>
    <source>
        <tissue evidence="5">Leaf</tissue>
    </source>
</reference>
<dbReference type="Pfam" id="PF25597">
    <property type="entry name" value="SH3_retrovirus"/>
    <property type="match status" value="1"/>
</dbReference>
<dbReference type="InterPro" id="IPR054722">
    <property type="entry name" value="PolX-like_BBD"/>
</dbReference>
<keyword evidence="6" id="KW-1185">Reference proteome</keyword>
<dbReference type="AlphaFoldDB" id="A0A834X070"/>
<feature type="domain" description="Retroviral polymerase SH3-like" evidence="4">
    <location>
        <begin position="500"/>
        <end position="552"/>
    </location>
</feature>
<organism evidence="5 6">
    <name type="scientific">Senna tora</name>
    <dbReference type="NCBI Taxonomy" id="362788"/>
    <lineage>
        <taxon>Eukaryota</taxon>
        <taxon>Viridiplantae</taxon>
        <taxon>Streptophyta</taxon>
        <taxon>Embryophyta</taxon>
        <taxon>Tracheophyta</taxon>
        <taxon>Spermatophyta</taxon>
        <taxon>Magnoliopsida</taxon>
        <taxon>eudicotyledons</taxon>
        <taxon>Gunneridae</taxon>
        <taxon>Pentapetalae</taxon>
        <taxon>rosids</taxon>
        <taxon>fabids</taxon>
        <taxon>Fabales</taxon>
        <taxon>Fabaceae</taxon>
        <taxon>Caesalpinioideae</taxon>
        <taxon>Cassia clade</taxon>
        <taxon>Senna</taxon>
    </lineage>
</organism>
<name>A0A834X070_9FABA</name>
<dbReference type="OrthoDB" id="422839at2759"/>
<feature type="domain" description="Retrovirus-related Pol polyprotein from transposon TNT 1-94-like beta-barrel" evidence="3">
    <location>
        <begin position="371"/>
        <end position="419"/>
    </location>
</feature>
<dbReference type="Pfam" id="PF22936">
    <property type="entry name" value="Pol_BBD"/>
    <property type="match status" value="1"/>
</dbReference>
<dbReference type="EMBL" id="JAAIUW010000004">
    <property type="protein sequence ID" value="KAF7835734.1"/>
    <property type="molecule type" value="Genomic_DNA"/>
</dbReference>